<comment type="caution">
    <text evidence="3">The sequence shown here is derived from an EMBL/GenBank/DDBJ whole genome shotgun (WGS) entry which is preliminary data.</text>
</comment>
<gene>
    <name evidence="3" type="ORF">E3T23_07860</name>
</gene>
<dbReference type="EMBL" id="SOGN01000035">
    <property type="protein sequence ID" value="TFC81375.1"/>
    <property type="molecule type" value="Genomic_DNA"/>
</dbReference>
<feature type="compositionally biased region" description="Basic and acidic residues" evidence="2">
    <location>
        <begin position="1"/>
        <end position="22"/>
    </location>
</feature>
<reference evidence="3 4" key="1">
    <citation type="submission" date="2019-03" db="EMBL/GenBank/DDBJ databases">
        <title>Genomics of glacier-inhabiting Cryobacterium strains.</title>
        <authorList>
            <person name="Liu Q."/>
            <person name="Xin Y.-H."/>
        </authorList>
    </citation>
    <scope>NUCLEOTIDE SEQUENCE [LARGE SCALE GENOMIC DNA]</scope>
    <source>
        <strain evidence="3 4">TMT2-48-2</strain>
    </source>
</reference>
<organism evidence="3 4">
    <name type="scientific">Cryobacterium cheniae</name>
    <dbReference type="NCBI Taxonomy" id="1259262"/>
    <lineage>
        <taxon>Bacteria</taxon>
        <taxon>Bacillati</taxon>
        <taxon>Actinomycetota</taxon>
        <taxon>Actinomycetes</taxon>
        <taxon>Micrococcales</taxon>
        <taxon>Microbacteriaceae</taxon>
        <taxon>Cryobacterium</taxon>
    </lineage>
</organism>
<keyword evidence="1" id="KW-0175">Coiled coil</keyword>
<evidence type="ECO:0000256" key="2">
    <source>
        <dbReference type="SAM" id="MobiDB-lite"/>
    </source>
</evidence>
<dbReference type="Proteomes" id="UP000298433">
    <property type="component" value="Unassembled WGS sequence"/>
</dbReference>
<feature type="compositionally biased region" description="Basic and acidic residues" evidence="2">
    <location>
        <begin position="30"/>
        <end position="51"/>
    </location>
</feature>
<proteinExistence type="predicted"/>
<protein>
    <submittedName>
        <fullName evidence="3">Uncharacterized protein</fullName>
    </submittedName>
</protein>
<name>A0A4R8XQQ2_9MICO</name>
<dbReference type="RefSeq" id="WP_134369804.1">
    <property type="nucleotide sequence ID" value="NZ_SOGN01000035.1"/>
</dbReference>
<dbReference type="AlphaFoldDB" id="A0A4R8XQQ2"/>
<keyword evidence="4" id="KW-1185">Reference proteome</keyword>
<sequence>MSNTERGDGAEQHNTNPDRPEQTDTNPTNDDPRTDPAEGTPEKAAERVAREVAQESRLRILRSKAAVARSDVDALAAKHLDPDTLEDLLDAASPREAERLRKSEHEISERVARAAAKAQAAEAEYEQAVLDDFDEAER</sequence>
<feature type="region of interest" description="Disordered" evidence="2">
    <location>
        <begin position="1"/>
        <end position="51"/>
    </location>
</feature>
<evidence type="ECO:0000313" key="3">
    <source>
        <dbReference type="EMBL" id="TFC81375.1"/>
    </source>
</evidence>
<dbReference type="OrthoDB" id="5120912at2"/>
<evidence type="ECO:0000256" key="1">
    <source>
        <dbReference type="SAM" id="Coils"/>
    </source>
</evidence>
<accession>A0A4R8XQQ2</accession>
<evidence type="ECO:0000313" key="4">
    <source>
        <dbReference type="Proteomes" id="UP000298433"/>
    </source>
</evidence>
<feature type="coiled-coil region" evidence="1">
    <location>
        <begin position="104"/>
        <end position="131"/>
    </location>
</feature>